<keyword evidence="1" id="KW-0472">Membrane</keyword>
<keyword evidence="1" id="KW-1133">Transmembrane helix</keyword>
<reference evidence="2 3" key="1">
    <citation type="submission" date="2020-04" db="EMBL/GenBank/DDBJ databases">
        <title>Flammeovirga sp. SR4, a novel species isolated from seawater.</title>
        <authorList>
            <person name="Wang X."/>
        </authorList>
    </citation>
    <scope>NUCLEOTIDE SEQUENCE [LARGE SCALE GENOMIC DNA]</scope>
    <source>
        <strain evidence="2 3">SR4</strain>
    </source>
</reference>
<name>A0A7X8SI27_9BACT</name>
<gene>
    <name evidence="2" type="ORF">HGP29_05380</name>
</gene>
<dbReference type="AlphaFoldDB" id="A0A7X8SI27"/>
<proteinExistence type="predicted"/>
<accession>A0A7X8SI27</accession>
<evidence type="ECO:0000313" key="2">
    <source>
        <dbReference type="EMBL" id="NLR90626.1"/>
    </source>
</evidence>
<sequence>MSKKSNRTGNTKAINLYPKTPAFFALGIFVFLMVMLSVGTVRWMDLGGFAWYKLVLLLSFVLLTIMMLVRIMFAYKKVTFKTMSVTESYPLRIGAKETINLSKYILFWEVTKKKVGKQEFDVLSIYTKISTPIVVSDREMTNFKSAVKFMEVKFPKFHRSKVK</sequence>
<evidence type="ECO:0000256" key="1">
    <source>
        <dbReference type="SAM" id="Phobius"/>
    </source>
</evidence>
<comment type="caution">
    <text evidence="2">The sequence shown here is derived from an EMBL/GenBank/DDBJ whole genome shotgun (WGS) entry which is preliminary data.</text>
</comment>
<protein>
    <submittedName>
        <fullName evidence="2">Uncharacterized protein</fullName>
    </submittedName>
</protein>
<keyword evidence="1" id="KW-0812">Transmembrane</keyword>
<dbReference type="RefSeq" id="WP_168881351.1">
    <property type="nucleotide sequence ID" value="NZ_JABAIL010000002.1"/>
</dbReference>
<feature type="transmembrane region" description="Helical" evidence="1">
    <location>
        <begin position="50"/>
        <end position="73"/>
    </location>
</feature>
<dbReference type="EMBL" id="JABAIL010000002">
    <property type="protein sequence ID" value="NLR90626.1"/>
    <property type="molecule type" value="Genomic_DNA"/>
</dbReference>
<keyword evidence="3" id="KW-1185">Reference proteome</keyword>
<dbReference type="Proteomes" id="UP000585050">
    <property type="component" value="Unassembled WGS sequence"/>
</dbReference>
<organism evidence="2 3">
    <name type="scientific">Flammeovirga agarivorans</name>
    <dbReference type="NCBI Taxonomy" id="2726742"/>
    <lineage>
        <taxon>Bacteria</taxon>
        <taxon>Pseudomonadati</taxon>
        <taxon>Bacteroidota</taxon>
        <taxon>Cytophagia</taxon>
        <taxon>Cytophagales</taxon>
        <taxon>Flammeovirgaceae</taxon>
        <taxon>Flammeovirga</taxon>
    </lineage>
</organism>
<feature type="transmembrane region" description="Helical" evidence="1">
    <location>
        <begin position="21"/>
        <end position="44"/>
    </location>
</feature>
<evidence type="ECO:0000313" key="3">
    <source>
        <dbReference type="Proteomes" id="UP000585050"/>
    </source>
</evidence>